<feature type="transmembrane region" description="Helical" evidence="1">
    <location>
        <begin position="959"/>
        <end position="979"/>
    </location>
</feature>
<evidence type="ECO:0000256" key="1">
    <source>
        <dbReference type="SAM" id="Phobius"/>
    </source>
</evidence>
<dbReference type="SUPFAM" id="SSF82714">
    <property type="entry name" value="Multidrug efflux transporter AcrB TolC docking domain, DN and DC subdomains"/>
    <property type="match status" value="2"/>
</dbReference>
<dbReference type="Gene3D" id="3.30.2090.10">
    <property type="entry name" value="Multidrug efflux transporter AcrB TolC docking domain, DN and DC subdomains"/>
    <property type="match status" value="2"/>
</dbReference>
<reference evidence="2" key="1">
    <citation type="journal article" date="2011" name="ISME J.">
        <title>Comparative metagenomics of microbial communities inhabiting deep-sea hydrothermal vent chimneys with contrasting chemistries.</title>
        <authorList>
            <person name="Xie W."/>
            <person name="Wang F."/>
            <person name="Guo L."/>
            <person name="Chen Z."/>
            <person name="Sievert S.M."/>
            <person name="Meng J."/>
            <person name="Huang G."/>
            <person name="Li Y."/>
            <person name="Yan Q."/>
            <person name="Wu S."/>
            <person name="Wang X."/>
            <person name="Chen S."/>
            <person name="He G."/>
            <person name="Xiao X."/>
            <person name="Xu A."/>
        </authorList>
    </citation>
    <scope>NUCLEOTIDE SEQUENCE</scope>
</reference>
<dbReference type="GO" id="GO:0005886">
    <property type="term" value="C:plasma membrane"/>
    <property type="evidence" value="ECO:0007669"/>
    <property type="project" value="TreeGrafter"/>
</dbReference>
<dbReference type="AlphaFoldDB" id="E3T2Z9"/>
<dbReference type="PANTHER" id="PTHR32063">
    <property type="match status" value="1"/>
</dbReference>
<dbReference type="Gene3D" id="1.20.1640.10">
    <property type="entry name" value="Multidrug efflux transporter AcrB transmembrane domain"/>
    <property type="match status" value="2"/>
</dbReference>
<feature type="transmembrane region" description="Helical" evidence="1">
    <location>
        <begin position="526"/>
        <end position="546"/>
    </location>
</feature>
<evidence type="ECO:0000313" key="2">
    <source>
        <dbReference type="EMBL" id="ACZ28611.1"/>
    </source>
</evidence>
<dbReference type="Gene3D" id="3.30.70.1430">
    <property type="entry name" value="Multidrug efflux transporter AcrB pore domain"/>
    <property type="match status" value="2"/>
</dbReference>
<feature type="transmembrane region" description="Helical" evidence="1">
    <location>
        <begin position="438"/>
        <end position="456"/>
    </location>
</feature>
<feature type="transmembrane region" description="Helical" evidence="1">
    <location>
        <begin position="985"/>
        <end position="1008"/>
    </location>
</feature>
<dbReference type="Gene3D" id="3.30.70.1440">
    <property type="entry name" value="Multidrug efflux transporter AcrB pore domain"/>
    <property type="match status" value="1"/>
</dbReference>
<dbReference type="SUPFAM" id="SSF82866">
    <property type="entry name" value="Multidrug efflux transporter AcrB transmembrane domain"/>
    <property type="match status" value="2"/>
</dbReference>
<feature type="transmembrane region" description="Helical" evidence="1">
    <location>
        <begin position="910"/>
        <end position="931"/>
    </location>
</feature>
<feature type="transmembrane region" description="Helical" evidence="1">
    <location>
        <begin position="884"/>
        <end position="904"/>
    </location>
</feature>
<sequence length="1027" mass="112665">MMNLAEFSIKNRILSVIVIMICLYGGWNAYESMSRFEDPEFTIRTALIFTAYPGASPEEVAAEVSAPLETALQQLQEVKKIKSKSTAGLSEITVEIKYEFSKDKAALQTVWAKLRNKIKDAQSSLPQGTGTPLVNDDFGDLYGWSYFITGEDYSPAELRTYAKALQKEILQVENVGKVALAGVQQEQIFVEMTREQSAALGGSVSKLYDILSQQNAVVSAGSVNIGDQRLAIDPSGSIDTIESIKNLLVSTSSDGKIIYLSDIAHVYRGYKTPTQQIVRYDGKFAIALGVSSTSGGNVVEIGKAVDQKIRDAESRRPLGMNVSTYYNQGAVVKASVDNFIVNVIAALVIVIVTLFIFMGFAFSHCHRFYSFVDHHCHATHYENLMGIPMHRISLGALIIALGMMVDNAIVVTEGILVGVKRGIKKLEIAKSIVSQTKWPLLGGTLVGIIAFAPIGFAPGETAEYTGDLFWVVMVSLLFSWIFALTITPLSCYVLFPEAKDNVEIEKEGAFTRNYKKMMRGALHMRWFVIPSAAGLLILSVWGAQFMTQGFFPKSTTPQLVVDYWLPEGTNIERTEKDMKEIEAFIRELDNVNVVQTLIGQGGIRYMLTYAPESPNGAYGQFLVKVDDYRKTDAMMPIIQDFIKANYPDADAKAWRFILGPGGGSAIEAEFRGADPKVLRQLANQATDIMRAERTLSVKNDWRDPVSVIEPIYSEIKGRRAGVSRQDLTDALTRHYSGKQVGVYREGEDLIPIIARSPETANASIDDIKSLQVLSSATGKMIPIAQVTDGFRTVWRDGQIRSENRTLVIKAQSDPYPDELAGTLLNRLRADITAIELPDGYTFAWGGEEKDSAESSGDLMSTIPMGLLAMVLVVVILFGKIKQPLVIWLVVPGLFIGVVFGLVVTGIPLEFMGILGILSLSGLLIKNAIVLVDQMDFEIESGTARFDAVVDAATSRVRPVMMGTLTTVLGVVPLFFDAFFQSMAVVIVFGLSFATLLTLVLVPVLYAVFMGVDAKESHLHPGTKENLS</sequence>
<dbReference type="PRINTS" id="PR00702">
    <property type="entry name" value="ACRIFLAVINRP"/>
</dbReference>
<dbReference type="InterPro" id="IPR001036">
    <property type="entry name" value="Acrflvin-R"/>
</dbReference>
<dbReference type="EMBL" id="GU191796">
    <property type="protein sequence ID" value="ACZ28611.1"/>
    <property type="molecule type" value="Genomic_DNA"/>
</dbReference>
<feature type="transmembrane region" description="Helical" evidence="1">
    <location>
        <begin position="392"/>
        <end position="417"/>
    </location>
</feature>
<dbReference type="PANTHER" id="PTHR32063:SF18">
    <property type="entry name" value="CATION EFFLUX SYSTEM PROTEIN"/>
    <property type="match status" value="1"/>
</dbReference>
<name>E3T2Z9_9ZZZZ</name>
<accession>E3T2Z9</accession>
<keyword evidence="1" id="KW-0472">Membrane</keyword>
<dbReference type="Gene3D" id="3.30.70.1320">
    <property type="entry name" value="Multidrug efflux transporter AcrB pore domain like"/>
    <property type="match status" value="1"/>
</dbReference>
<proteinExistence type="predicted"/>
<keyword evidence="1" id="KW-0812">Transmembrane</keyword>
<keyword evidence="1" id="KW-1133">Transmembrane helix</keyword>
<feature type="transmembrane region" description="Helical" evidence="1">
    <location>
        <begin position="858"/>
        <end position="877"/>
    </location>
</feature>
<dbReference type="InterPro" id="IPR027463">
    <property type="entry name" value="AcrB_DN_DC_subdom"/>
</dbReference>
<dbReference type="GO" id="GO:0042910">
    <property type="term" value="F:xenobiotic transmembrane transporter activity"/>
    <property type="evidence" value="ECO:0007669"/>
    <property type="project" value="TreeGrafter"/>
</dbReference>
<protein>
    <submittedName>
        <fullName evidence="2">AcrB/AcrD/AcrF family metabolite exporter</fullName>
    </submittedName>
</protein>
<feature type="transmembrane region" description="Helical" evidence="1">
    <location>
        <begin position="12"/>
        <end position="30"/>
    </location>
</feature>
<dbReference type="SUPFAM" id="SSF82693">
    <property type="entry name" value="Multidrug efflux transporter AcrB pore domain, PN1, PN2, PC1 and PC2 subdomains"/>
    <property type="match status" value="3"/>
</dbReference>
<organism evidence="2">
    <name type="scientific">uncultured organism</name>
    <dbReference type="NCBI Taxonomy" id="155900"/>
    <lineage>
        <taxon>unclassified sequences</taxon>
        <taxon>environmental samples</taxon>
    </lineage>
</organism>
<feature type="transmembrane region" description="Helical" evidence="1">
    <location>
        <begin position="339"/>
        <end position="362"/>
    </location>
</feature>
<dbReference type="Pfam" id="PF00873">
    <property type="entry name" value="ACR_tran"/>
    <property type="match status" value="1"/>
</dbReference>
<feature type="transmembrane region" description="Helical" evidence="1">
    <location>
        <begin position="468"/>
        <end position="495"/>
    </location>
</feature>